<gene>
    <name evidence="3" type="ORF">DLM86_19470</name>
</gene>
<dbReference type="Gene3D" id="1.20.1250.20">
    <property type="entry name" value="MFS general substrate transporter like domains"/>
    <property type="match status" value="1"/>
</dbReference>
<accession>A0A2V5KPL7</accession>
<evidence type="ECO:0000313" key="3">
    <source>
        <dbReference type="EMBL" id="PYI53167.1"/>
    </source>
</evidence>
<dbReference type="Proteomes" id="UP000247476">
    <property type="component" value="Unassembled WGS sequence"/>
</dbReference>
<feature type="transmembrane region" description="Helical" evidence="2">
    <location>
        <begin position="345"/>
        <end position="369"/>
    </location>
</feature>
<feature type="transmembrane region" description="Helical" evidence="2">
    <location>
        <begin position="320"/>
        <end position="339"/>
    </location>
</feature>
<feature type="transmembrane region" description="Helical" evidence="2">
    <location>
        <begin position="84"/>
        <end position="105"/>
    </location>
</feature>
<feature type="transmembrane region" description="Helical" evidence="2">
    <location>
        <begin position="54"/>
        <end position="78"/>
    </location>
</feature>
<feature type="transmembrane region" description="Helical" evidence="2">
    <location>
        <begin position="258"/>
        <end position="284"/>
    </location>
</feature>
<feature type="transmembrane region" description="Helical" evidence="2">
    <location>
        <begin position="177"/>
        <end position="199"/>
    </location>
</feature>
<dbReference type="PANTHER" id="PTHR23526:SF2">
    <property type="entry name" value="MAJOR FACILITATOR SUPERFAMILY (MFS) PROFILE DOMAIN-CONTAINING PROTEIN"/>
    <property type="match status" value="1"/>
</dbReference>
<dbReference type="InterPro" id="IPR011701">
    <property type="entry name" value="MFS"/>
</dbReference>
<dbReference type="PANTHER" id="PTHR23526">
    <property type="entry name" value="INTEGRAL MEMBRANE TRANSPORT PROTEIN-RELATED"/>
    <property type="match status" value="1"/>
</dbReference>
<feature type="transmembrane region" description="Helical" evidence="2">
    <location>
        <begin position="389"/>
        <end position="408"/>
    </location>
</feature>
<name>A0A2V5KPL7_9BACL</name>
<keyword evidence="2" id="KW-0812">Transmembrane</keyword>
<dbReference type="InterPro" id="IPR052528">
    <property type="entry name" value="Sugar_transport-like"/>
</dbReference>
<dbReference type="OrthoDB" id="2086294at2"/>
<dbReference type="AlphaFoldDB" id="A0A2V5KPL7"/>
<comment type="caution">
    <text evidence="3">The sequence shown here is derived from an EMBL/GenBank/DDBJ whole genome shotgun (WGS) entry which is preliminary data.</text>
</comment>
<protein>
    <submittedName>
        <fullName evidence="3">MFS transporter</fullName>
    </submittedName>
</protein>
<evidence type="ECO:0000256" key="2">
    <source>
        <dbReference type="SAM" id="Phobius"/>
    </source>
</evidence>
<evidence type="ECO:0000313" key="4">
    <source>
        <dbReference type="Proteomes" id="UP000247476"/>
    </source>
</evidence>
<dbReference type="GO" id="GO:0022857">
    <property type="term" value="F:transmembrane transporter activity"/>
    <property type="evidence" value="ECO:0007669"/>
    <property type="project" value="InterPro"/>
</dbReference>
<comment type="subcellular location">
    <subcellularLocation>
        <location evidence="1">Cell membrane</location>
        <topology evidence="1">Multi-pass membrane protein</topology>
    </subcellularLocation>
</comment>
<feature type="transmembrane region" description="Helical" evidence="2">
    <location>
        <begin position="290"/>
        <end position="308"/>
    </location>
</feature>
<feature type="transmembrane region" description="Helical" evidence="2">
    <location>
        <begin position="211"/>
        <end position="230"/>
    </location>
</feature>
<dbReference type="Pfam" id="PF07690">
    <property type="entry name" value="MFS_1"/>
    <property type="match status" value="1"/>
</dbReference>
<keyword evidence="2" id="KW-1133">Transmembrane helix</keyword>
<dbReference type="InterPro" id="IPR036259">
    <property type="entry name" value="MFS_trans_sf"/>
</dbReference>
<dbReference type="GO" id="GO:0005886">
    <property type="term" value="C:plasma membrane"/>
    <property type="evidence" value="ECO:0007669"/>
    <property type="project" value="UniProtKB-SubCell"/>
</dbReference>
<reference evidence="3 4" key="1">
    <citation type="submission" date="2018-05" db="EMBL/GenBank/DDBJ databases">
        <title>Paenibacillus flagellatus sp. nov., isolated from selenium mineral soil.</title>
        <authorList>
            <person name="Dai X."/>
        </authorList>
    </citation>
    <scope>NUCLEOTIDE SEQUENCE [LARGE SCALE GENOMIC DNA]</scope>
    <source>
        <strain evidence="3 4">DXL2</strain>
    </source>
</reference>
<keyword evidence="4" id="KW-1185">Reference proteome</keyword>
<dbReference type="EMBL" id="QJVJ01000008">
    <property type="protein sequence ID" value="PYI53167.1"/>
    <property type="molecule type" value="Genomic_DNA"/>
</dbReference>
<proteinExistence type="predicted"/>
<keyword evidence="2" id="KW-0472">Membrane</keyword>
<organism evidence="3 4">
    <name type="scientific">Paenibacillus flagellatus</name>
    <dbReference type="NCBI Taxonomy" id="2211139"/>
    <lineage>
        <taxon>Bacteria</taxon>
        <taxon>Bacillati</taxon>
        <taxon>Bacillota</taxon>
        <taxon>Bacilli</taxon>
        <taxon>Bacillales</taxon>
        <taxon>Paenibacillaceae</taxon>
        <taxon>Paenibacillus</taxon>
    </lineage>
</organism>
<feature type="transmembrane region" description="Helical" evidence="2">
    <location>
        <begin position="414"/>
        <end position="433"/>
    </location>
</feature>
<feature type="transmembrane region" description="Helical" evidence="2">
    <location>
        <begin position="142"/>
        <end position="165"/>
    </location>
</feature>
<dbReference type="SUPFAM" id="SSF103473">
    <property type="entry name" value="MFS general substrate transporter"/>
    <property type="match status" value="1"/>
</dbReference>
<evidence type="ECO:0000256" key="1">
    <source>
        <dbReference type="ARBA" id="ARBA00004651"/>
    </source>
</evidence>
<sequence>MQRDKLRYGEMAARGGKAALTREGRDGYFADRDQDRKGAGATRPGSRFDSQTRLLLLVNALFGAANALSGTFVNVYLWKAKSDFALIGWFAFAHQVTMALTFWAAGKWVKEHNKMNSLRLGVAISAVFYTIVLVLQQQAVHYVWLLGAVQGLSSGFFWLAFNVVYFEVTSPENRDRFNGWAGLLGSGIGMIAPWISGWLITGMPGTNGYRLIFAISLGVFVVGVVFSFFLKKRKVPGTYEWAHGYRTLAQRRGPWKTVFGALVAQGIREGVFGFLIGLMVYIATSNEMKIGNFSLITSAVALFSFYAVGKWLKPAYRKGGMIVGVLAMILVIVPFFWQVSYATLLVFGIGTALFIPLYTVPMTSSVFDIIGQDRESAEHRVEYVVLRELGLNFGRMLGTLAFIAVVSWSTAPHVINWLLLGIGSSPLLVWLLMRNKLVPVQFGKSR</sequence>
<feature type="transmembrane region" description="Helical" evidence="2">
    <location>
        <begin position="117"/>
        <end position="136"/>
    </location>
</feature>
<dbReference type="RefSeq" id="WP_110841716.1">
    <property type="nucleotide sequence ID" value="NZ_QJVJ01000008.1"/>
</dbReference>
<dbReference type="CDD" id="cd06174">
    <property type="entry name" value="MFS"/>
    <property type="match status" value="1"/>
</dbReference>